<evidence type="ECO:0000256" key="5">
    <source>
        <dbReference type="PIRSR" id="PIRSR600183-50"/>
    </source>
</evidence>
<dbReference type="eggNOG" id="COG0019">
    <property type="taxonomic scope" value="Bacteria"/>
</dbReference>
<feature type="active site" description="Proton donor" evidence="5">
    <location>
        <position position="361"/>
    </location>
</feature>
<evidence type="ECO:0000313" key="7">
    <source>
        <dbReference type="EMBL" id="ERT58184.1"/>
    </source>
</evidence>
<name>U7UH32_9FIRM</name>
<dbReference type="SUPFAM" id="SSF51419">
    <property type="entry name" value="PLP-binding barrel"/>
    <property type="match status" value="1"/>
</dbReference>
<proteinExistence type="predicted"/>
<keyword evidence="8" id="KW-1185">Reference proteome</keyword>
<dbReference type="Proteomes" id="UP000017090">
    <property type="component" value="Unassembled WGS sequence"/>
</dbReference>
<keyword evidence="4" id="KW-0456">Lyase</keyword>
<dbReference type="AlphaFoldDB" id="U7UH32"/>
<evidence type="ECO:0000256" key="3">
    <source>
        <dbReference type="ARBA" id="ARBA00022898"/>
    </source>
</evidence>
<dbReference type="InterPro" id="IPR002986">
    <property type="entry name" value="DAP_deCOOHase_LysA"/>
</dbReference>
<keyword evidence="3 5" id="KW-0663">Pyridoxal phosphate</keyword>
<dbReference type="PATRIC" id="fig|1111454.3.peg.1709"/>
<organism evidence="7 8">
    <name type="scientific">Megasphaera vaginalis</name>
    <name type="common">ex Srinivasan et al. 2021</name>
    <dbReference type="NCBI Taxonomy" id="1111454"/>
    <lineage>
        <taxon>Bacteria</taxon>
        <taxon>Bacillati</taxon>
        <taxon>Bacillota</taxon>
        <taxon>Negativicutes</taxon>
        <taxon>Veillonellales</taxon>
        <taxon>Veillonellaceae</taxon>
        <taxon>Megasphaera</taxon>
    </lineage>
</organism>
<accession>U7UH32</accession>
<dbReference type="PRINTS" id="PR01179">
    <property type="entry name" value="ODADCRBXLASE"/>
</dbReference>
<comment type="caution">
    <text evidence="7">The sequence shown here is derived from an EMBL/GenBank/DDBJ whole genome shotgun (WGS) entry which is preliminary data.</text>
</comment>
<dbReference type="InterPro" id="IPR022644">
    <property type="entry name" value="De-COase2_N"/>
</dbReference>
<dbReference type="InterPro" id="IPR009006">
    <property type="entry name" value="Ala_racemase/Decarboxylase_C"/>
</dbReference>
<dbReference type="STRING" id="1111454.HMPREF1250_0826"/>
<dbReference type="GO" id="GO:0009089">
    <property type="term" value="P:lysine biosynthetic process via diaminopimelate"/>
    <property type="evidence" value="ECO:0007669"/>
    <property type="project" value="InterPro"/>
</dbReference>
<feature type="domain" description="Orn/DAP/Arg decarboxylase 2 N-terminal" evidence="6">
    <location>
        <begin position="56"/>
        <end position="298"/>
    </location>
</feature>
<gene>
    <name evidence="7" type="ORF">HMPREF1250_0826</name>
</gene>
<comment type="cofactor">
    <cofactor evidence="1 5">
        <name>pyridoxal 5'-phosphate</name>
        <dbReference type="ChEBI" id="CHEBI:597326"/>
    </cofactor>
</comment>
<dbReference type="SUPFAM" id="SSF50621">
    <property type="entry name" value="Alanine racemase C-terminal domain-like"/>
    <property type="match status" value="1"/>
</dbReference>
<reference evidence="7 8" key="1">
    <citation type="submission" date="2013-09" db="EMBL/GenBank/DDBJ databases">
        <authorList>
            <person name="Durkin A.S."/>
            <person name="Haft D.R."/>
            <person name="McCorrison J."/>
            <person name="Torralba M."/>
            <person name="Gillis M."/>
            <person name="Haft D.H."/>
            <person name="Methe B."/>
            <person name="Sutton G."/>
            <person name="Nelson K.E."/>
        </authorList>
    </citation>
    <scope>NUCLEOTIDE SEQUENCE [LARGE SCALE GENOMIC DNA]</scope>
    <source>
        <strain evidence="7 8">BV3C16-1</strain>
    </source>
</reference>
<evidence type="ECO:0000256" key="4">
    <source>
        <dbReference type="ARBA" id="ARBA00023239"/>
    </source>
</evidence>
<dbReference type="FunFam" id="3.20.20.10:FF:000003">
    <property type="entry name" value="Diaminopimelate decarboxylase"/>
    <property type="match status" value="1"/>
</dbReference>
<dbReference type="PANTHER" id="PTHR43727:SF2">
    <property type="entry name" value="GROUP IV DECARBOXYLASE"/>
    <property type="match status" value="1"/>
</dbReference>
<feature type="modified residue" description="N6-(pyridoxal phosphate)lysine" evidence="5">
    <location>
        <position position="75"/>
    </location>
</feature>
<evidence type="ECO:0000256" key="1">
    <source>
        <dbReference type="ARBA" id="ARBA00001933"/>
    </source>
</evidence>
<dbReference type="PANTHER" id="PTHR43727">
    <property type="entry name" value="DIAMINOPIMELATE DECARBOXYLASE"/>
    <property type="match status" value="1"/>
</dbReference>
<dbReference type="Gene3D" id="3.20.20.10">
    <property type="entry name" value="Alanine racemase"/>
    <property type="match status" value="1"/>
</dbReference>
<sequence length="436" mass="49092">MDGYKGKSCRFCRKDGIVVMNEKKVPFTETQIREIIKQYPTPFHIYDEKAIIDNVRKLINAFSWAYDFKEYFAIKATPNPYIMRLLQNEGVGADCSSLPELILCEKVGIGGRDIVFSSNDTPYEEYQKALEMGALINLDDISLIDYLEENGPLPEWMCVRYNPGPLLQGGNDIIGVPEEAKYGMTREQIFEALTILQTKGVKHFGLHTMVVSNELNAGGLIHTAKMMFELAAEVHHTLGIDIEFLDFGGGIGLPYRPEENFVDYAELSAGIRRYFEEIMEPVGLHRTRISFECGRAITGPYGYLVTTAIHHKHIWKEYIGVDASMANLMRPGMYGSYHHLTVMGKEEAPLDHVYDVTGSLCENCDKFAIDRKLPKIEDGDILAIHDTGAHGHSMGFNYNGKLRSAELLLHEDGTVTQIRRAETVDDLFATIDFSAL</sequence>
<evidence type="ECO:0000259" key="6">
    <source>
        <dbReference type="Pfam" id="PF02784"/>
    </source>
</evidence>
<dbReference type="CDD" id="cd06828">
    <property type="entry name" value="PLPDE_III_DapDC"/>
    <property type="match status" value="1"/>
</dbReference>
<dbReference type="EMBL" id="AWXA01000046">
    <property type="protein sequence ID" value="ERT58184.1"/>
    <property type="molecule type" value="Genomic_DNA"/>
</dbReference>
<dbReference type="Gene3D" id="2.40.37.10">
    <property type="entry name" value="Lyase, Ornithine Decarboxylase, Chain A, domain 1"/>
    <property type="match status" value="1"/>
</dbReference>
<keyword evidence="2" id="KW-0210">Decarboxylase</keyword>
<dbReference type="Pfam" id="PF02784">
    <property type="entry name" value="Orn_Arg_deC_N"/>
    <property type="match status" value="1"/>
</dbReference>
<dbReference type="PRINTS" id="PR01181">
    <property type="entry name" value="DAPDCRBXLASE"/>
</dbReference>
<dbReference type="InterPro" id="IPR029066">
    <property type="entry name" value="PLP-binding_barrel"/>
</dbReference>
<dbReference type="InterPro" id="IPR000183">
    <property type="entry name" value="Orn/DAP/Arg_de-COase"/>
</dbReference>
<evidence type="ECO:0000313" key="8">
    <source>
        <dbReference type="Proteomes" id="UP000017090"/>
    </source>
</evidence>
<dbReference type="GO" id="GO:0008836">
    <property type="term" value="F:diaminopimelate decarboxylase activity"/>
    <property type="evidence" value="ECO:0007669"/>
    <property type="project" value="InterPro"/>
</dbReference>
<protein>
    <submittedName>
        <fullName evidence="7">Putative diaminopimelate decarboxylase</fullName>
    </submittedName>
</protein>
<evidence type="ECO:0000256" key="2">
    <source>
        <dbReference type="ARBA" id="ARBA00022793"/>
    </source>
</evidence>